<evidence type="ECO:0000256" key="2">
    <source>
        <dbReference type="ARBA" id="ARBA00022737"/>
    </source>
</evidence>
<keyword evidence="2" id="KW-0677">Repeat</keyword>
<comment type="caution">
    <text evidence="5">The sequence shown here is derived from an EMBL/GenBank/DDBJ whole genome shotgun (WGS) entry which is preliminary data.</text>
</comment>
<dbReference type="InterPro" id="IPR003591">
    <property type="entry name" value="Leu-rich_rpt_typical-subtyp"/>
</dbReference>
<feature type="transmembrane region" description="Helical" evidence="4">
    <location>
        <begin position="462"/>
        <end position="483"/>
    </location>
</feature>
<dbReference type="PANTHER" id="PTHR45712">
    <property type="entry name" value="AGAP008170-PA"/>
    <property type="match status" value="1"/>
</dbReference>
<evidence type="ECO:0000256" key="1">
    <source>
        <dbReference type="ARBA" id="ARBA00022614"/>
    </source>
</evidence>
<evidence type="ECO:0000313" key="6">
    <source>
        <dbReference type="Proteomes" id="UP000625711"/>
    </source>
</evidence>
<sequence length="626" mass="72923">VTDLDVSWNNFTTIPDQIKQFSELRYLNISHNRISTLMPTDFEGLEKLESLDLSFNRFQDWRDIHPTTFHPAINLKRLDFSSNPLRTINNQSNHLNIKSLLILRLTNCSLKTVPVSVFNRLVNLKELHLSANPITNINESFQLNNLRYIDLSQCLLNYIDENAFADLVSLEVLNLKRNIHLKRFTCHSEYLSQLDLSECVLEKVPGGRLRHVRILDLSMNYIKNIPAKSFLNYHSLELLNMSMNAITSIDSAAFDGLNLIKSIDLSFNKLMILDEKLFYNNTQLISLNLSHNYIRYLNNISSDSLKVLTVSYCEIHEINKYSLIFLPNLIKLFMSRNFISNLPDNLIADNLGVLDVSSCRIKSINNKTFAGMFYLREINLANNALTSIDPSFFPRATNVVIYENPWRCECASLKRMFEWITTYNADRLDELICYSPEKYAGKTWQEVCMDQWYPKQLKKETMWYYSVGIIILMILALVVVTILRKIKDIKEERIRVEHENRRAEEREALRRMQEAEMEIEEQENRNAPDPRDLQRPPSYTEALLMPVISASQPNLTGSLHNLTSRQNVRGSNPDLSKLRKKRIRKKSEERRASRMTLDSDSSYDNQSRDYVPPRKNLQALPLESDF</sequence>
<dbReference type="SUPFAM" id="SSF52058">
    <property type="entry name" value="L domain-like"/>
    <property type="match status" value="2"/>
</dbReference>
<dbReference type="InterPro" id="IPR032675">
    <property type="entry name" value="LRR_dom_sf"/>
</dbReference>
<feature type="region of interest" description="Disordered" evidence="3">
    <location>
        <begin position="580"/>
        <end position="626"/>
    </location>
</feature>
<dbReference type="InterPro" id="IPR050333">
    <property type="entry name" value="SLRP"/>
</dbReference>
<keyword evidence="4" id="KW-1133">Transmembrane helix</keyword>
<dbReference type="Pfam" id="PF13855">
    <property type="entry name" value="LRR_8"/>
    <property type="match status" value="4"/>
</dbReference>
<name>A0A834HJQ3_RHYFE</name>
<gene>
    <name evidence="5" type="ORF">GWI33_003706</name>
</gene>
<dbReference type="PROSITE" id="PS51450">
    <property type="entry name" value="LRR"/>
    <property type="match status" value="6"/>
</dbReference>
<dbReference type="EMBL" id="JAACXV010023358">
    <property type="protein sequence ID" value="KAF7263033.1"/>
    <property type="molecule type" value="Genomic_DNA"/>
</dbReference>
<dbReference type="AlphaFoldDB" id="A0A834HJQ3"/>
<proteinExistence type="predicted"/>
<keyword evidence="4" id="KW-0812">Transmembrane</keyword>
<keyword evidence="4" id="KW-0472">Membrane</keyword>
<keyword evidence="6" id="KW-1185">Reference proteome</keyword>
<accession>A0A834HJQ3</accession>
<keyword evidence="1" id="KW-0433">Leucine-rich repeat</keyword>
<feature type="region of interest" description="Disordered" evidence="3">
    <location>
        <begin position="516"/>
        <end position="537"/>
    </location>
</feature>
<dbReference type="Proteomes" id="UP000625711">
    <property type="component" value="Unassembled WGS sequence"/>
</dbReference>
<evidence type="ECO:0000256" key="3">
    <source>
        <dbReference type="SAM" id="MobiDB-lite"/>
    </source>
</evidence>
<dbReference type="SMART" id="SM00369">
    <property type="entry name" value="LRR_TYP"/>
    <property type="match status" value="11"/>
</dbReference>
<evidence type="ECO:0000256" key="4">
    <source>
        <dbReference type="SAM" id="Phobius"/>
    </source>
</evidence>
<dbReference type="Gene3D" id="3.80.10.10">
    <property type="entry name" value="Ribonuclease Inhibitor"/>
    <property type="match status" value="3"/>
</dbReference>
<dbReference type="SMART" id="SM00365">
    <property type="entry name" value="LRR_SD22"/>
    <property type="match status" value="6"/>
</dbReference>
<reference evidence="5" key="1">
    <citation type="submission" date="2020-08" db="EMBL/GenBank/DDBJ databases">
        <title>Genome sequencing and assembly of the red palm weevil Rhynchophorus ferrugineus.</title>
        <authorList>
            <person name="Dias G.B."/>
            <person name="Bergman C.M."/>
            <person name="Manee M."/>
        </authorList>
    </citation>
    <scope>NUCLEOTIDE SEQUENCE</scope>
    <source>
        <strain evidence="5">AA-2017</strain>
        <tissue evidence="5">Whole larva</tissue>
    </source>
</reference>
<organism evidence="5 6">
    <name type="scientific">Rhynchophorus ferrugineus</name>
    <name type="common">Red palm weevil</name>
    <name type="synonym">Curculio ferrugineus</name>
    <dbReference type="NCBI Taxonomy" id="354439"/>
    <lineage>
        <taxon>Eukaryota</taxon>
        <taxon>Metazoa</taxon>
        <taxon>Ecdysozoa</taxon>
        <taxon>Arthropoda</taxon>
        <taxon>Hexapoda</taxon>
        <taxon>Insecta</taxon>
        <taxon>Pterygota</taxon>
        <taxon>Neoptera</taxon>
        <taxon>Endopterygota</taxon>
        <taxon>Coleoptera</taxon>
        <taxon>Polyphaga</taxon>
        <taxon>Cucujiformia</taxon>
        <taxon>Curculionidae</taxon>
        <taxon>Dryophthorinae</taxon>
        <taxon>Rhynchophorus</taxon>
    </lineage>
</organism>
<protein>
    <submittedName>
        <fullName evidence="5">Uncharacterized protein</fullName>
    </submittedName>
</protein>
<feature type="compositionally biased region" description="Basic and acidic residues" evidence="3">
    <location>
        <begin position="522"/>
        <end position="534"/>
    </location>
</feature>
<feature type="compositionally biased region" description="Polar residues" evidence="3">
    <location>
        <begin position="596"/>
        <end position="605"/>
    </location>
</feature>
<feature type="non-terminal residue" evidence="5">
    <location>
        <position position="1"/>
    </location>
</feature>
<evidence type="ECO:0000313" key="5">
    <source>
        <dbReference type="EMBL" id="KAF7263033.1"/>
    </source>
</evidence>
<dbReference type="OrthoDB" id="1574204at2759"/>
<dbReference type="InterPro" id="IPR001611">
    <property type="entry name" value="Leu-rich_rpt"/>
</dbReference>
<dbReference type="PANTHER" id="PTHR45712:SF22">
    <property type="entry name" value="INSULIN-LIKE GROWTH FACTOR-BINDING PROTEIN COMPLEX ACID LABILE SUBUNIT"/>
    <property type="match status" value="1"/>
</dbReference>